<accession>A0A3S8V2M5</accession>
<dbReference type="RefSeq" id="XP_021906175.1">
    <property type="nucleotide sequence ID" value="XM_022050483.1"/>
</dbReference>
<dbReference type="OrthoDB" id="26525at2759"/>
<dbReference type="InterPro" id="IPR018247">
    <property type="entry name" value="EF_Hand_1_Ca_BS"/>
</dbReference>
<keyword evidence="1" id="KW-0106">Calcium</keyword>
<dbReference type="InterPro" id="IPR011992">
    <property type="entry name" value="EF-hand-dom_pair"/>
</dbReference>
<feature type="domain" description="EF-hand" evidence="2">
    <location>
        <begin position="90"/>
        <end position="125"/>
    </location>
</feature>
<reference evidence="3" key="1">
    <citation type="submission" date="2018-03" db="EMBL/GenBank/DDBJ databases">
        <title>Calmodulin and Calmodulin-like Proteins Reveal their Involvement in Stress Response and Fruit Ripening in Papaya.</title>
        <authorList>
            <person name="Ding X."/>
            <person name="Zhang L."/>
            <person name="Hao Y."/>
            <person name="Xiao S."/>
            <person name="Wu Z."/>
            <person name="Chen W."/>
            <person name="Li X."/>
            <person name="Zhu X."/>
        </authorList>
    </citation>
    <scope>NUCLEOTIDE SEQUENCE</scope>
    <source>
        <tissue evidence="3">Fruit</tissue>
    </source>
</reference>
<evidence type="ECO:0000256" key="1">
    <source>
        <dbReference type="ARBA" id="ARBA00022837"/>
    </source>
</evidence>
<organism evidence="3">
    <name type="scientific">Carica papaya</name>
    <name type="common">Papaya</name>
    <dbReference type="NCBI Taxonomy" id="3649"/>
    <lineage>
        <taxon>Eukaryota</taxon>
        <taxon>Viridiplantae</taxon>
        <taxon>Streptophyta</taxon>
        <taxon>Embryophyta</taxon>
        <taxon>Tracheophyta</taxon>
        <taxon>Spermatophyta</taxon>
        <taxon>Magnoliopsida</taxon>
        <taxon>eudicotyledons</taxon>
        <taxon>Gunneridae</taxon>
        <taxon>Pentapetalae</taxon>
        <taxon>rosids</taxon>
        <taxon>malvids</taxon>
        <taxon>Brassicales</taxon>
        <taxon>Caricaceae</taxon>
        <taxon>Carica</taxon>
    </lineage>
</organism>
<feature type="domain" description="EF-hand" evidence="2">
    <location>
        <begin position="54"/>
        <end position="89"/>
    </location>
</feature>
<feature type="domain" description="EF-hand" evidence="2">
    <location>
        <begin position="145"/>
        <end position="180"/>
    </location>
</feature>
<dbReference type="AlphaFoldDB" id="A0A3S8V2M5"/>
<dbReference type="Gene3D" id="1.10.238.10">
    <property type="entry name" value="EF-hand"/>
    <property type="match status" value="2"/>
</dbReference>
<dbReference type="SUPFAM" id="SSF47473">
    <property type="entry name" value="EF-hand"/>
    <property type="match status" value="1"/>
</dbReference>
<feature type="domain" description="EF-hand" evidence="2">
    <location>
        <begin position="181"/>
        <end position="216"/>
    </location>
</feature>
<sequence>MGGTLGKPKSPRQVWIPETKLEAKMVEAMQRRASQGTAMKSFNSIILKFPKIDESLRNCKAIFEKFDEDSNGAIDHEELKKCFQKLEISFTEEEIDDLFQACDINEDMGMKFNEFIVLLCLVYLLKDDPAALHSKSRMGMPKLEATFETLVDTFVFLDQNKDGYVSKNEMVQAINESGERSSGRIALKRFEEMDWDKNGMVNFKEFLFAFTGWVGIEDEEEGEATSEEVIPVVPVYDTDKRSLECSN</sequence>
<dbReference type="PANTHER" id="PTHR23064">
    <property type="entry name" value="TROPONIN"/>
    <property type="match status" value="1"/>
</dbReference>
<dbReference type="PROSITE" id="PS50222">
    <property type="entry name" value="EF_HAND_2"/>
    <property type="match status" value="4"/>
</dbReference>
<evidence type="ECO:0000313" key="3">
    <source>
        <dbReference type="EMBL" id="AZL94086.1"/>
    </source>
</evidence>
<dbReference type="Pfam" id="PF13499">
    <property type="entry name" value="EF-hand_7"/>
    <property type="match status" value="2"/>
</dbReference>
<evidence type="ECO:0000259" key="2">
    <source>
        <dbReference type="PROSITE" id="PS50222"/>
    </source>
</evidence>
<dbReference type="SMART" id="SM00054">
    <property type="entry name" value="EFh"/>
    <property type="match status" value="4"/>
</dbReference>
<dbReference type="KEGG" id="cpap:110820866"/>
<protein>
    <submittedName>
        <fullName evidence="3">Calmodulin-like protein 21</fullName>
    </submittedName>
</protein>
<dbReference type="GeneID" id="110820866"/>
<dbReference type="PROSITE" id="PS00018">
    <property type="entry name" value="EF_HAND_1"/>
    <property type="match status" value="2"/>
</dbReference>
<dbReference type="InterPro" id="IPR002048">
    <property type="entry name" value="EF_hand_dom"/>
</dbReference>
<dbReference type="GO" id="GO:0005509">
    <property type="term" value="F:calcium ion binding"/>
    <property type="evidence" value="ECO:0007669"/>
    <property type="project" value="InterPro"/>
</dbReference>
<name>A0A3S8V2M5_CARPA</name>
<proteinExistence type="evidence at transcript level"/>
<dbReference type="InterPro" id="IPR052591">
    <property type="entry name" value="CML21-like"/>
</dbReference>
<dbReference type="CDD" id="cd00051">
    <property type="entry name" value="EFh"/>
    <property type="match status" value="1"/>
</dbReference>
<dbReference type="EMBL" id="MH032816">
    <property type="protein sequence ID" value="AZL94086.1"/>
    <property type="molecule type" value="mRNA"/>
</dbReference>